<dbReference type="AlphaFoldDB" id="A0A9D2RI02"/>
<gene>
    <name evidence="1" type="ORF">H9906_07195</name>
</gene>
<protein>
    <submittedName>
        <fullName evidence="1">Uncharacterized protein</fullName>
    </submittedName>
</protein>
<evidence type="ECO:0000313" key="1">
    <source>
        <dbReference type="EMBL" id="HJD44797.1"/>
    </source>
</evidence>
<proteinExistence type="predicted"/>
<reference evidence="1" key="2">
    <citation type="submission" date="2021-04" db="EMBL/GenBank/DDBJ databases">
        <authorList>
            <person name="Gilroy R."/>
        </authorList>
    </citation>
    <scope>NUCLEOTIDE SEQUENCE</scope>
    <source>
        <strain evidence="1">9264</strain>
    </source>
</reference>
<organism evidence="1 2">
    <name type="scientific">Candidatus Paenalcaligenes intestinipullorum</name>
    <dbReference type="NCBI Taxonomy" id="2838718"/>
    <lineage>
        <taxon>Bacteria</taxon>
        <taxon>Pseudomonadati</taxon>
        <taxon>Pseudomonadota</taxon>
        <taxon>Betaproteobacteria</taxon>
        <taxon>Burkholderiales</taxon>
        <taxon>Alcaligenaceae</taxon>
        <taxon>Paenalcaligenes</taxon>
    </lineage>
</organism>
<dbReference type="EMBL" id="DWUQ01000152">
    <property type="protein sequence ID" value="HJD44797.1"/>
    <property type="molecule type" value="Genomic_DNA"/>
</dbReference>
<evidence type="ECO:0000313" key="2">
    <source>
        <dbReference type="Proteomes" id="UP000823889"/>
    </source>
</evidence>
<dbReference type="Proteomes" id="UP000823889">
    <property type="component" value="Unassembled WGS sequence"/>
</dbReference>
<dbReference type="GO" id="GO:0016987">
    <property type="term" value="F:sigma factor activity"/>
    <property type="evidence" value="ECO:0007669"/>
    <property type="project" value="InterPro"/>
</dbReference>
<accession>A0A9D2RI02</accession>
<dbReference type="InterPro" id="IPR000394">
    <property type="entry name" value="RNA_pol_sigma_54"/>
</dbReference>
<reference evidence="1" key="1">
    <citation type="journal article" date="2021" name="PeerJ">
        <title>Extensive microbial diversity within the chicken gut microbiome revealed by metagenomics and culture.</title>
        <authorList>
            <person name="Gilroy R."/>
            <person name="Ravi A."/>
            <person name="Getino M."/>
            <person name="Pursley I."/>
            <person name="Horton D.L."/>
            <person name="Alikhan N.F."/>
            <person name="Baker D."/>
            <person name="Gharbi K."/>
            <person name="Hall N."/>
            <person name="Watson M."/>
            <person name="Adriaenssens E.M."/>
            <person name="Foster-Nyarko E."/>
            <person name="Jarju S."/>
            <person name="Secka A."/>
            <person name="Antonio M."/>
            <person name="Oren A."/>
            <person name="Chaudhuri R.R."/>
            <person name="La Ragione R."/>
            <person name="Hildebrand F."/>
            <person name="Pallen M.J."/>
        </authorList>
    </citation>
    <scope>NUCLEOTIDE SEQUENCE</scope>
    <source>
        <strain evidence="1">9264</strain>
    </source>
</reference>
<sequence length="57" mass="6627">MQQSNYILQLAAPSLQQLVQQQLHQNPFLEAMCEDEEEIEVELSYITWPVVSKQCGF</sequence>
<name>A0A9D2RI02_9BURK</name>
<dbReference type="Pfam" id="PF00309">
    <property type="entry name" value="Sigma54_AID"/>
    <property type="match status" value="1"/>
</dbReference>
<dbReference type="GO" id="GO:0001216">
    <property type="term" value="F:DNA-binding transcription activator activity"/>
    <property type="evidence" value="ECO:0007669"/>
    <property type="project" value="InterPro"/>
</dbReference>
<comment type="caution">
    <text evidence="1">The sequence shown here is derived from an EMBL/GenBank/DDBJ whole genome shotgun (WGS) entry which is preliminary data.</text>
</comment>